<protein>
    <submittedName>
        <fullName evidence="1">Uncharacterized protein</fullName>
    </submittedName>
</protein>
<evidence type="ECO:0000313" key="1">
    <source>
        <dbReference type="EMBL" id="QGR18552.1"/>
    </source>
</evidence>
<reference evidence="1 2" key="1">
    <citation type="submission" date="2019-10" db="EMBL/GenBank/DDBJ databases">
        <title>Genome Sequences from Six Type Strain Members of the Archaeal Family Sulfolobaceae: Acidianus ambivalens, Acidianus infernus, Metallosphaera prunae, Stygiolobus azoricus, Sulfolobus metallicus, and Sulfurisphaera ohwakuensis.</title>
        <authorList>
            <person name="Counts J.A."/>
            <person name="Kelly R.M."/>
        </authorList>
    </citation>
    <scope>NUCLEOTIDE SEQUENCE [LARGE SCALE GENOMIC DNA]</scope>
    <source>
        <strain evidence="1 2">FC6</strain>
    </source>
</reference>
<dbReference type="KEGG" id="sazo:D1868_00100"/>
<dbReference type="GO" id="GO:0035241">
    <property type="term" value="F:protein-arginine omega-N monomethyltransferase activity"/>
    <property type="evidence" value="ECO:0007669"/>
    <property type="project" value="TreeGrafter"/>
</dbReference>
<proteinExistence type="predicted"/>
<dbReference type="Pfam" id="PF04252">
    <property type="entry name" value="SFM1-like"/>
    <property type="match status" value="1"/>
</dbReference>
<evidence type="ECO:0000313" key="2">
    <source>
        <dbReference type="Proteomes" id="UP000423396"/>
    </source>
</evidence>
<dbReference type="InterPro" id="IPR007364">
    <property type="entry name" value="SFM1-like"/>
</dbReference>
<accession>A0A650CLC5</accession>
<keyword evidence="2" id="KW-1185">Reference proteome</keyword>
<dbReference type="PANTHER" id="PTHR35517">
    <property type="entry name" value="PROTEIN ARGININE N-METHYLTRANSFERASE SFM1"/>
    <property type="match status" value="1"/>
</dbReference>
<name>A0A650CLC5_9CREN</name>
<dbReference type="AlphaFoldDB" id="A0A650CLC5"/>
<organism evidence="1 2">
    <name type="scientific">Stygiolobus azoricus</name>
    <dbReference type="NCBI Taxonomy" id="41675"/>
    <lineage>
        <taxon>Archaea</taxon>
        <taxon>Thermoproteota</taxon>
        <taxon>Thermoprotei</taxon>
        <taxon>Sulfolobales</taxon>
        <taxon>Sulfolobaceae</taxon>
        <taxon>Stygiolobus</taxon>
    </lineage>
</organism>
<sequence>MEFFRLSPDIAFTTIQKNDISLHTNLLHVKVIIEHLEPELSKWILYEYESAYNILGDNLLITGVKIDGIPSTEKRFHEIVDPSKVVILDPFAEEKLSRKDLTENEAVIIGGILGDHPPRGRTKEFVSDNFPQAKKRNLGKDQFTIDSTALLIKELLLGKKRVKYTFMPKILCRYKEVESEIDLPFAYVLLDGKPYIYSKLFSFLTKGLKECIVNFDNVKEFEIVENSV</sequence>
<dbReference type="Proteomes" id="UP000423396">
    <property type="component" value="Chromosome"/>
</dbReference>
<dbReference type="PANTHER" id="PTHR35517:SF1">
    <property type="entry name" value="PROTEIN ARGININE N-METHYLTRANSFERASE SFM1"/>
    <property type="match status" value="1"/>
</dbReference>
<dbReference type="EMBL" id="CP045483">
    <property type="protein sequence ID" value="QGR18552.1"/>
    <property type="molecule type" value="Genomic_DNA"/>
</dbReference>
<gene>
    <name evidence="1" type="ORF">D1868_00100</name>
</gene>